<accession>A0A5R8KDK4</accession>
<dbReference type="NCBIfam" id="TIGR02574">
    <property type="entry name" value="stabl_TIGR02574"/>
    <property type="match status" value="1"/>
</dbReference>
<dbReference type="OrthoDB" id="283972at2"/>
<organism evidence="1 2">
    <name type="scientific">Phragmitibacter flavus</name>
    <dbReference type="NCBI Taxonomy" id="2576071"/>
    <lineage>
        <taxon>Bacteria</taxon>
        <taxon>Pseudomonadati</taxon>
        <taxon>Verrucomicrobiota</taxon>
        <taxon>Verrucomicrobiia</taxon>
        <taxon>Verrucomicrobiales</taxon>
        <taxon>Verrucomicrobiaceae</taxon>
        <taxon>Phragmitibacter</taxon>
    </lineage>
</organism>
<evidence type="ECO:0000313" key="1">
    <source>
        <dbReference type="EMBL" id="TLD70327.1"/>
    </source>
</evidence>
<protein>
    <submittedName>
        <fullName evidence="1">Addiction module antitoxin RelB</fullName>
    </submittedName>
</protein>
<dbReference type="Pfam" id="PF09720">
    <property type="entry name" value="Unstab_antitox"/>
    <property type="match status" value="1"/>
</dbReference>
<reference evidence="1 2" key="1">
    <citation type="submission" date="2019-05" db="EMBL/GenBank/DDBJ databases">
        <title>Verrucobacter flavum gen. nov., sp. nov. a new member of the family Verrucomicrobiaceae.</title>
        <authorList>
            <person name="Szuroczki S."/>
            <person name="Abbaszade G."/>
            <person name="Szabo A."/>
            <person name="Felfoldi T."/>
            <person name="Schumann P."/>
            <person name="Boka K."/>
            <person name="Keki Z."/>
            <person name="Toumi M."/>
            <person name="Toth E."/>
        </authorList>
    </citation>
    <scope>NUCLEOTIDE SEQUENCE [LARGE SCALE GENOMIC DNA]</scope>
    <source>
        <strain evidence="1 2">MG-N-17</strain>
    </source>
</reference>
<gene>
    <name evidence="1" type="ORF">FEM03_14185</name>
</gene>
<dbReference type="EMBL" id="VAUV01000009">
    <property type="protein sequence ID" value="TLD70327.1"/>
    <property type="molecule type" value="Genomic_DNA"/>
</dbReference>
<comment type="caution">
    <text evidence="1">The sequence shown here is derived from an EMBL/GenBank/DDBJ whole genome shotgun (WGS) entry which is preliminary data.</text>
</comment>
<dbReference type="InterPro" id="IPR013406">
    <property type="entry name" value="CHP02574_addiction_mod"/>
</dbReference>
<dbReference type="RefSeq" id="WP_138086926.1">
    <property type="nucleotide sequence ID" value="NZ_VAUV01000009.1"/>
</dbReference>
<dbReference type="AlphaFoldDB" id="A0A5R8KDK4"/>
<name>A0A5R8KDK4_9BACT</name>
<sequence length="85" mass="9569">MTSAAETLLENALRLPLEERCRIATRLIESVDEEDDLDLSPEWQAEIDRRVESVRNGTAKLVPHEEVITSLKNKLSEQRGATSPP</sequence>
<proteinExistence type="predicted"/>
<dbReference type="Proteomes" id="UP000306196">
    <property type="component" value="Unassembled WGS sequence"/>
</dbReference>
<evidence type="ECO:0000313" key="2">
    <source>
        <dbReference type="Proteomes" id="UP000306196"/>
    </source>
</evidence>
<keyword evidence="2" id="KW-1185">Reference proteome</keyword>